<comment type="caution">
    <text evidence="8">The sequence shown here is derived from an EMBL/GenBank/DDBJ whole genome shotgun (WGS) entry which is preliminary data.</text>
</comment>
<dbReference type="OrthoDB" id="7400989at2"/>
<feature type="transmembrane region" description="Helical" evidence="6">
    <location>
        <begin position="409"/>
        <end position="427"/>
    </location>
</feature>
<dbReference type="PANTHER" id="PTHR23505">
    <property type="entry name" value="SPINSTER"/>
    <property type="match status" value="1"/>
</dbReference>
<keyword evidence="4 6" id="KW-1133">Transmembrane helix</keyword>
<dbReference type="InterPro" id="IPR044770">
    <property type="entry name" value="MFS_spinster-like"/>
</dbReference>
<sequence length="443" mass="45631">MASAAPPQAAVRSAPIYAWYVALLLATAHLVSFIDRYLMSLMMEPLKADLAINDTQLGLLQGTGFVILYTLVAVPLGRAADRVNRRNLIVAGILIWSIATALCGLATSYGGLFAARIGVGFGEAALVPAAMSLLAVYFPRHQLGRAVSLFTTGASLGKSAALIGGGAVLAMLTVAGGLSIGGTTKLAPWQGTFVLMAIPGIVIATLMLTVREPAREAASPISAKPGIADAWRYVVRHRAAFFLHTAASALVVLTIQSIAAWAPSFYVRFFDLTPSQAGVAVGSVTLLAAPLGHLSGGALTDWFQKRRSRSPAAPVIVIGMVGAIPSVALFAMSDKLPLSLAAYGLLSFFVTLAAPASLAGLQMLAPDRLRGILTSMFLAVVTLVGIGIGPALVGLSTDLAGGPLQLGKALMILIVCVAAIAIALALASRRPFERTAALTAAAN</sequence>
<feature type="transmembrane region" description="Helical" evidence="6">
    <location>
        <begin position="241"/>
        <end position="262"/>
    </location>
</feature>
<accession>A0A5C6UQS6</accession>
<proteinExistence type="predicted"/>
<dbReference type="GO" id="GO:0016020">
    <property type="term" value="C:membrane"/>
    <property type="evidence" value="ECO:0007669"/>
    <property type="project" value="UniProtKB-SubCell"/>
</dbReference>
<dbReference type="SUPFAM" id="SSF103473">
    <property type="entry name" value="MFS general substrate transporter"/>
    <property type="match status" value="1"/>
</dbReference>
<feature type="domain" description="Major facilitator superfamily (MFS) profile" evidence="7">
    <location>
        <begin position="21"/>
        <end position="431"/>
    </location>
</feature>
<feature type="transmembrane region" description="Helical" evidence="6">
    <location>
        <begin position="58"/>
        <end position="76"/>
    </location>
</feature>
<protein>
    <submittedName>
        <fullName evidence="8">MFS transporter</fullName>
    </submittedName>
</protein>
<evidence type="ECO:0000256" key="3">
    <source>
        <dbReference type="ARBA" id="ARBA00022692"/>
    </source>
</evidence>
<keyword evidence="5 6" id="KW-0472">Membrane</keyword>
<reference evidence="8 9" key="1">
    <citation type="submission" date="2019-08" db="EMBL/GenBank/DDBJ databases">
        <title>Sphingorhabdus soil sp. nov., isolated from arctic soil.</title>
        <authorList>
            <person name="Liu Y."/>
        </authorList>
    </citation>
    <scope>NUCLEOTIDE SEQUENCE [LARGE SCALE GENOMIC DNA]</scope>
    <source>
        <strain evidence="8 9">D-2Q-5-6</strain>
    </source>
</reference>
<dbReference type="InterPro" id="IPR020846">
    <property type="entry name" value="MFS_dom"/>
</dbReference>
<keyword evidence="2" id="KW-0813">Transport</keyword>
<feature type="transmembrane region" description="Helical" evidence="6">
    <location>
        <begin position="312"/>
        <end position="332"/>
    </location>
</feature>
<gene>
    <name evidence="8" type="ORF">FSZ31_00050</name>
</gene>
<feature type="transmembrane region" description="Helical" evidence="6">
    <location>
        <begin position="113"/>
        <end position="138"/>
    </location>
</feature>
<feature type="transmembrane region" description="Helical" evidence="6">
    <location>
        <begin position="192"/>
        <end position="210"/>
    </location>
</feature>
<name>A0A5C6UQS6_9SPHN</name>
<feature type="transmembrane region" description="Helical" evidence="6">
    <location>
        <begin position="17"/>
        <end position="38"/>
    </location>
</feature>
<evidence type="ECO:0000256" key="1">
    <source>
        <dbReference type="ARBA" id="ARBA00004141"/>
    </source>
</evidence>
<evidence type="ECO:0000313" key="9">
    <source>
        <dbReference type="Proteomes" id="UP000321129"/>
    </source>
</evidence>
<evidence type="ECO:0000256" key="4">
    <source>
        <dbReference type="ARBA" id="ARBA00022989"/>
    </source>
</evidence>
<evidence type="ECO:0000256" key="6">
    <source>
        <dbReference type="SAM" id="Phobius"/>
    </source>
</evidence>
<dbReference type="AlphaFoldDB" id="A0A5C6UQS6"/>
<dbReference type="GO" id="GO:0022857">
    <property type="term" value="F:transmembrane transporter activity"/>
    <property type="evidence" value="ECO:0007669"/>
    <property type="project" value="InterPro"/>
</dbReference>
<evidence type="ECO:0000313" key="8">
    <source>
        <dbReference type="EMBL" id="TXC73208.1"/>
    </source>
</evidence>
<dbReference type="InterPro" id="IPR011701">
    <property type="entry name" value="MFS"/>
</dbReference>
<dbReference type="PANTHER" id="PTHR23505:SF79">
    <property type="entry name" value="PROTEIN SPINSTER"/>
    <property type="match status" value="1"/>
</dbReference>
<feature type="transmembrane region" description="Helical" evidence="6">
    <location>
        <begin position="88"/>
        <end position="107"/>
    </location>
</feature>
<dbReference type="PROSITE" id="PS50850">
    <property type="entry name" value="MFS"/>
    <property type="match status" value="1"/>
</dbReference>
<feature type="transmembrane region" description="Helical" evidence="6">
    <location>
        <begin position="277"/>
        <end position="300"/>
    </location>
</feature>
<dbReference type="Gene3D" id="1.20.1250.20">
    <property type="entry name" value="MFS general substrate transporter like domains"/>
    <property type="match status" value="2"/>
</dbReference>
<dbReference type="InterPro" id="IPR036259">
    <property type="entry name" value="MFS_trans_sf"/>
</dbReference>
<feature type="transmembrane region" description="Helical" evidence="6">
    <location>
        <begin position="373"/>
        <end position="397"/>
    </location>
</feature>
<organism evidence="8 9">
    <name type="scientific">Flavisphingopyxis soli</name>
    <dbReference type="NCBI Taxonomy" id="2601267"/>
    <lineage>
        <taxon>Bacteria</taxon>
        <taxon>Pseudomonadati</taxon>
        <taxon>Pseudomonadota</taxon>
        <taxon>Alphaproteobacteria</taxon>
        <taxon>Sphingomonadales</taxon>
        <taxon>Sphingopyxidaceae</taxon>
        <taxon>Flavisphingopyxis</taxon>
    </lineage>
</organism>
<keyword evidence="9" id="KW-1185">Reference proteome</keyword>
<dbReference type="Proteomes" id="UP000321129">
    <property type="component" value="Unassembled WGS sequence"/>
</dbReference>
<feature type="transmembrane region" description="Helical" evidence="6">
    <location>
        <begin position="159"/>
        <end position="180"/>
    </location>
</feature>
<evidence type="ECO:0000259" key="7">
    <source>
        <dbReference type="PROSITE" id="PS50850"/>
    </source>
</evidence>
<evidence type="ECO:0000256" key="2">
    <source>
        <dbReference type="ARBA" id="ARBA00022448"/>
    </source>
</evidence>
<dbReference type="EMBL" id="VOPY01000001">
    <property type="protein sequence ID" value="TXC73208.1"/>
    <property type="molecule type" value="Genomic_DNA"/>
</dbReference>
<feature type="transmembrane region" description="Helical" evidence="6">
    <location>
        <begin position="338"/>
        <end position="361"/>
    </location>
</feature>
<dbReference type="Pfam" id="PF07690">
    <property type="entry name" value="MFS_1"/>
    <property type="match status" value="1"/>
</dbReference>
<comment type="subcellular location">
    <subcellularLocation>
        <location evidence="1">Membrane</location>
        <topology evidence="1">Multi-pass membrane protein</topology>
    </subcellularLocation>
</comment>
<evidence type="ECO:0000256" key="5">
    <source>
        <dbReference type="ARBA" id="ARBA00023136"/>
    </source>
</evidence>
<keyword evidence="3 6" id="KW-0812">Transmembrane</keyword>